<evidence type="ECO:0000313" key="3">
    <source>
        <dbReference type="Proteomes" id="UP000057938"/>
    </source>
</evidence>
<evidence type="ECO:0000256" key="1">
    <source>
        <dbReference type="SAM" id="SignalP"/>
    </source>
</evidence>
<dbReference type="OrthoDB" id="7595564at2"/>
<dbReference type="EMBL" id="CP012669">
    <property type="protein sequence ID" value="ALE16231.1"/>
    <property type="molecule type" value="Genomic_DNA"/>
</dbReference>
<reference evidence="2 3" key="1">
    <citation type="submission" date="2015-09" db="EMBL/GenBank/DDBJ databases">
        <title>Complete genome sequence of a benzo[a]pyrene-degrading bacterium Altererythrobacter epoxidivorans CGMCC 1.7731T.</title>
        <authorList>
            <person name="Li Z."/>
            <person name="Cheng H."/>
            <person name="Huo Y."/>
            <person name="Xu X."/>
        </authorList>
    </citation>
    <scope>NUCLEOTIDE SEQUENCE [LARGE SCALE GENOMIC DNA]</scope>
    <source>
        <strain evidence="2 3">CGMCC 1.7731</strain>
    </source>
</reference>
<dbReference type="PATRIC" id="fig|361183.4.peg.911"/>
<accession>A0A0M5L069</accession>
<name>A0A0M5L069_9SPHN</name>
<evidence type="ECO:0000313" key="2">
    <source>
        <dbReference type="EMBL" id="ALE16231.1"/>
    </source>
</evidence>
<proteinExistence type="predicted"/>
<gene>
    <name evidence="2" type="ORF">AMC99_00928</name>
</gene>
<dbReference type="Proteomes" id="UP000057938">
    <property type="component" value="Chromosome"/>
</dbReference>
<protein>
    <recommendedName>
        <fullName evidence="4">Nuclear transport factor 2 family protein</fullName>
    </recommendedName>
</protein>
<dbReference type="STRING" id="361183.AMC99_00928"/>
<dbReference type="KEGG" id="aep:AMC99_00928"/>
<dbReference type="AlphaFoldDB" id="A0A0M5L069"/>
<keyword evidence="3" id="KW-1185">Reference proteome</keyword>
<feature type="chain" id="PRO_5005804685" description="Nuclear transport factor 2 family protein" evidence="1">
    <location>
        <begin position="23"/>
        <end position="147"/>
    </location>
</feature>
<keyword evidence="1" id="KW-0732">Signal</keyword>
<sequence length="147" mass="16154">MKKSVLAGAAFAAAVLAQPAAAAEDILDLTRPTEADYVEATKVVETITQALVADKSGEVFDLAFSGSPLYPRIKPQIPNLNAQFSVSRSTYGKIQRCEKAERSFSGSMVIRFKYLCQHELFVTEWNFTMMKANSGWMIATMAFKDAS</sequence>
<evidence type="ECO:0008006" key="4">
    <source>
        <dbReference type="Google" id="ProtNLM"/>
    </source>
</evidence>
<dbReference type="RefSeq" id="WP_061923370.1">
    <property type="nucleotide sequence ID" value="NZ_CP012669.1"/>
</dbReference>
<feature type="signal peptide" evidence="1">
    <location>
        <begin position="1"/>
        <end position="22"/>
    </location>
</feature>
<organism evidence="2 3">
    <name type="scientific">Altererythrobacter epoxidivorans</name>
    <dbReference type="NCBI Taxonomy" id="361183"/>
    <lineage>
        <taxon>Bacteria</taxon>
        <taxon>Pseudomonadati</taxon>
        <taxon>Pseudomonadota</taxon>
        <taxon>Alphaproteobacteria</taxon>
        <taxon>Sphingomonadales</taxon>
        <taxon>Erythrobacteraceae</taxon>
        <taxon>Altererythrobacter</taxon>
    </lineage>
</organism>